<evidence type="ECO:0000313" key="2">
    <source>
        <dbReference type="Proteomes" id="UP001152755"/>
    </source>
</evidence>
<gene>
    <name evidence="1" type="ORF">NVS88_03360</name>
</gene>
<dbReference type="Proteomes" id="UP001152755">
    <property type="component" value="Unassembled WGS sequence"/>
</dbReference>
<organism evidence="1 2">
    <name type="scientific">Speluncibacter jeojiensis</name>
    <dbReference type="NCBI Taxonomy" id="2710754"/>
    <lineage>
        <taxon>Bacteria</taxon>
        <taxon>Bacillati</taxon>
        <taxon>Actinomycetota</taxon>
        <taxon>Actinomycetes</taxon>
        <taxon>Mycobacteriales</taxon>
        <taxon>Speluncibacteraceae</taxon>
        <taxon>Speluncibacter</taxon>
    </lineage>
</organism>
<protein>
    <submittedName>
        <fullName evidence="1">Uncharacterized protein</fullName>
    </submittedName>
</protein>
<reference evidence="1" key="1">
    <citation type="submission" date="2022-08" db="EMBL/GenBank/DDBJ databases">
        <title>Genome analysis of Corynebacteriales strain.</title>
        <authorList>
            <person name="Lee S.D."/>
        </authorList>
    </citation>
    <scope>NUCLEOTIDE SEQUENCE</scope>
    <source>
        <strain evidence="1">D3-21</strain>
    </source>
</reference>
<evidence type="ECO:0000313" key="1">
    <source>
        <dbReference type="EMBL" id="MDG3013594.1"/>
    </source>
</evidence>
<dbReference type="AlphaFoldDB" id="A0A9X4RCI6"/>
<name>A0A9X4RCI6_9ACTN</name>
<comment type="caution">
    <text evidence="1">The sequence shown here is derived from an EMBL/GenBank/DDBJ whole genome shotgun (WGS) entry which is preliminary data.</text>
</comment>
<accession>A0A9X4RCI6</accession>
<dbReference type="RefSeq" id="WP_332519173.1">
    <property type="nucleotide sequence ID" value="NZ_JANRHA010000001.1"/>
</dbReference>
<dbReference type="EMBL" id="JANRHA010000001">
    <property type="protein sequence ID" value="MDG3013594.1"/>
    <property type="molecule type" value="Genomic_DNA"/>
</dbReference>
<keyword evidence="2" id="KW-1185">Reference proteome</keyword>
<sequence length="72" mass="7763">MDEPDTLTAALVADAIRKSHTNIAEISKATGLARTTLADRLTASSSFKVRELAQIAETLQLRLRDLIPDDAA</sequence>
<proteinExistence type="predicted"/>